<sequence length="102" mass="10906">MAGGRLLDFLAREELAPGVVGGFLVSYRLEGELNGASSTEGGTTSGCEGLVMEPYTGATLSALGRPEGDEVLAHRVFSMADLERFERGWPEMRAAWAQTEVL</sequence>
<evidence type="ECO:0000313" key="2">
    <source>
        <dbReference type="Proteomes" id="UP001227230"/>
    </source>
</evidence>
<proteinExistence type="predicted"/>
<reference evidence="1 2" key="1">
    <citation type="journal article" date="2023" name="Hortic Res">
        <title>The complete reference genome for grapevine (Vitis vinifera L.) genetics and breeding.</title>
        <authorList>
            <person name="Shi X."/>
            <person name="Cao S."/>
            <person name="Wang X."/>
            <person name="Huang S."/>
            <person name="Wang Y."/>
            <person name="Liu Z."/>
            <person name="Liu W."/>
            <person name="Leng X."/>
            <person name="Peng Y."/>
            <person name="Wang N."/>
            <person name="Wang Y."/>
            <person name="Ma Z."/>
            <person name="Xu X."/>
            <person name="Zhang F."/>
            <person name="Xue H."/>
            <person name="Zhong H."/>
            <person name="Wang Y."/>
            <person name="Zhang K."/>
            <person name="Velt A."/>
            <person name="Avia K."/>
            <person name="Holtgrawe D."/>
            <person name="Grimplet J."/>
            <person name="Matus J.T."/>
            <person name="Ware D."/>
            <person name="Wu X."/>
            <person name="Wang H."/>
            <person name="Liu C."/>
            <person name="Fang Y."/>
            <person name="Rustenholz C."/>
            <person name="Cheng Z."/>
            <person name="Xiao H."/>
            <person name="Zhou Y."/>
        </authorList>
    </citation>
    <scope>NUCLEOTIDE SEQUENCE [LARGE SCALE GENOMIC DNA]</scope>
    <source>
        <strain evidence="2">cv. Pinot noir / PN40024</strain>
        <tissue evidence="1">Leaf</tissue>
    </source>
</reference>
<gene>
    <name evidence="1" type="ORF">VitviT2T_020028</name>
</gene>
<dbReference type="Proteomes" id="UP001227230">
    <property type="component" value="Chromosome 13"/>
</dbReference>
<accession>A0ABY9D2K5</accession>
<organism evidence="1 2">
    <name type="scientific">Vitis vinifera</name>
    <name type="common">Grape</name>
    <dbReference type="NCBI Taxonomy" id="29760"/>
    <lineage>
        <taxon>Eukaryota</taxon>
        <taxon>Viridiplantae</taxon>
        <taxon>Streptophyta</taxon>
        <taxon>Embryophyta</taxon>
        <taxon>Tracheophyta</taxon>
        <taxon>Spermatophyta</taxon>
        <taxon>Magnoliopsida</taxon>
        <taxon>eudicotyledons</taxon>
        <taxon>Gunneridae</taxon>
        <taxon>Pentapetalae</taxon>
        <taxon>rosids</taxon>
        <taxon>Vitales</taxon>
        <taxon>Vitaceae</taxon>
        <taxon>Viteae</taxon>
        <taxon>Vitis</taxon>
    </lineage>
</organism>
<keyword evidence="2" id="KW-1185">Reference proteome</keyword>
<protein>
    <submittedName>
        <fullName evidence="1">Uncharacterized protein</fullName>
    </submittedName>
</protein>
<dbReference type="EMBL" id="CP126660">
    <property type="protein sequence ID" value="WKA01763.1"/>
    <property type="molecule type" value="Genomic_DNA"/>
</dbReference>
<evidence type="ECO:0000313" key="1">
    <source>
        <dbReference type="EMBL" id="WKA01763.1"/>
    </source>
</evidence>
<name>A0ABY9D2K5_VITVI</name>